<protein>
    <recommendedName>
        <fullName evidence="1">RGS domain-containing protein</fullName>
    </recommendedName>
</protein>
<keyword evidence="3" id="KW-1185">Reference proteome</keyword>
<dbReference type="EMBL" id="PDUG01000005">
    <property type="protein sequence ID" value="PIC30595.1"/>
    <property type="molecule type" value="Genomic_DNA"/>
</dbReference>
<dbReference type="InterPro" id="IPR016137">
    <property type="entry name" value="RGS"/>
</dbReference>
<dbReference type="Gene3D" id="1.10.167.10">
    <property type="entry name" value="Regulator of G-protein Signalling 4, domain 2"/>
    <property type="match status" value="1"/>
</dbReference>
<evidence type="ECO:0000313" key="3">
    <source>
        <dbReference type="Proteomes" id="UP000230233"/>
    </source>
</evidence>
<dbReference type="PANTHER" id="PTHR10845">
    <property type="entry name" value="REGULATOR OF G PROTEIN SIGNALING"/>
    <property type="match status" value="1"/>
</dbReference>
<evidence type="ECO:0000313" key="2">
    <source>
        <dbReference type="EMBL" id="PIC30595.1"/>
    </source>
</evidence>
<dbReference type="PANTHER" id="PTHR10845:SF192">
    <property type="entry name" value="DOUBLE HIT, ISOFORM B"/>
    <property type="match status" value="1"/>
</dbReference>
<feature type="domain" description="RGS" evidence="1">
    <location>
        <begin position="24"/>
        <end position="143"/>
    </location>
</feature>
<sequence length="159" mass="19292">MSYFYPPKPPTLVTLAQVKFWGESLEQVISCPLGRWHFWSFCSRQPRLFKYLTFYISVYEWKRSSDERIKQSKALIIHEEWFRYASKMHISFDRPVLEKIYEKLKKNVVPRDVYDEAQQIVFEKMREISYPEYLRSPMYRELLAILEKEDEGKAVAMFP</sequence>
<organism evidence="2 3">
    <name type="scientific">Caenorhabditis nigoni</name>
    <dbReference type="NCBI Taxonomy" id="1611254"/>
    <lineage>
        <taxon>Eukaryota</taxon>
        <taxon>Metazoa</taxon>
        <taxon>Ecdysozoa</taxon>
        <taxon>Nematoda</taxon>
        <taxon>Chromadorea</taxon>
        <taxon>Rhabditida</taxon>
        <taxon>Rhabditina</taxon>
        <taxon>Rhabditomorpha</taxon>
        <taxon>Rhabditoidea</taxon>
        <taxon>Rhabditidae</taxon>
        <taxon>Peloderinae</taxon>
        <taxon>Caenorhabditis</taxon>
    </lineage>
</organism>
<evidence type="ECO:0000259" key="1">
    <source>
        <dbReference type="PROSITE" id="PS50132"/>
    </source>
</evidence>
<gene>
    <name evidence="2" type="primary">Cnig_chr_V.g21786</name>
    <name evidence="2" type="ORF">B9Z55_021786</name>
</gene>
<dbReference type="InterPro" id="IPR044926">
    <property type="entry name" value="RGS_subdomain_2"/>
</dbReference>
<proteinExistence type="predicted"/>
<dbReference type="STRING" id="1611254.A0A2G5TTG8"/>
<dbReference type="PROSITE" id="PS50132">
    <property type="entry name" value="RGS"/>
    <property type="match status" value="1"/>
</dbReference>
<dbReference type="OrthoDB" id="196547at2759"/>
<name>A0A2G5TTG8_9PELO</name>
<dbReference type="Proteomes" id="UP000230233">
    <property type="component" value="Chromosome V"/>
</dbReference>
<reference evidence="3" key="1">
    <citation type="submission" date="2017-10" db="EMBL/GenBank/DDBJ databases">
        <title>Rapid genome shrinkage in a self-fertile nematode reveals novel sperm competition proteins.</title>
        <authorList>
            <person name="Yin D."/>
            <person name="Schwarz E.M."/>
            <person name="Thomas C.G."/>
            <person name="Felde R.L."/>
            <person name="Korf I.F."/>
            <person name="Cutter A.D."/>
            <person name="Schartner C.M."/>
            <person name="Ralston E.J."/>
            <person name="Meyer B.J."/>
            <person name="Haag E.S."/>
        </authorList>
    </citation>
    <scope>NUCLEOTIDE SEQUENCE [LARGE SCALE GENOMIC DNA]</scope>
    <source>
        <strain evidence="3">JU1422</strain>
    </source>
</reference>
<dbReference type="PRINTS" id="PR01301">
    <property type="entry name" value="RGSPROTEIN"/>
</dbReference>
<dbReference type="Pfam" id="PF00615">
    <property type="entry name" value="RGS"/>
    <property type="match status" value="1"/>
</dbReference>
<dbReference type="InterPro" id="IPR036305">
    <property type="entry name" value="RGS_sf"/>
</dbReference>
<dbReference type="SMART" id="SM00315">
    <property type="entry name" value="RGS"/>
    <property type="match status" value="1"/>
</dbReference>
<comment type="caution">
    <text evidence="2">The sequence shown here is derived from an EMBL/GenBank/DDBJ whole genome shotgun (WGS) entry which is preliminary data.</text>
</comment>
<accession>A0A2G5TTG8</accession>
<dbReference type="SUPFAM" id="SSF48097">
    <property type="entry name" value="Regulator of G-protein signaling, RGS"/>
    <property type="match status" value="1"/>
</dbReference>
<dbReference type="AlphaFoldDB" id="A0A2G5TTG8"/>